<organism evidence="4 5">
    <name type="scientific">Candidatus Caccovicinus merdipullorum</name>
    <dbReference type="NCBI Taxonomy" id="2840724"/>
    <lineage>
        <taxon>Bacteria</taxon>
        <taxon>Bacillati</taxon>
        <taxon>Bacillota</taxon>
        <taxon>Clostridia</taxon>
        <taxon>Eubacteriales</taxon>
        <taxon>Candidatus Caccovicinus</taxon>
    </lineage>
</organism>
<dbReference type="SUPFAM" id="SSF46689">
    <property type="entry name" value="Homeodomain-like"/>
    <property type="match status" value="1"/>
</dbReference>
<reference evidence="4" key="2">
    <citation type="journal article" date="2021" name="PeerJ">
        <title>Extensive microbial diversity within the chicken gut microbiome revealed by metagenomics and culture.</title>
        <authorList>
            <person name="Gilroy R."/>
            <person name="Ravi A."/>
            <person name="Getino M."/>
            <person name="Pursley I."/>
            <person name="Horton D.L."/>
            <person name="Alikhan N.F."/>
            <person name="Baker D."/>
            <person name="Gharbi K."/>
            <person name="Hall N."/>
            <person name="Watson M."/>
            <person name="Adriaenssens E.M."/>
            <person name="Foster-Nyarko E."/>
            <person name="Jarju S."/>
            <person name="Secka A."/>
            <person name="Antonio M."/>
            <person name="Oren A."/>
            <person name="Chaudhuri R.R."/>
            <person name="La Ragione R."/>
            <person name="Hildebrand F."/>
            <person name="Pallen M.J."/>
        </authorList>
    </citation>
    <scope>NUCLEOTIDE SEQUENCE</scope>
    <source>
        <strain evidence="4">CHK123-3438</strain>
    </source>
</reference>
<evidence type="ECO:0000256" key="2">
    <source>
        <dbReference type="PROSITE-ProRule" id="PRU00335"/>
    </source>
</evidence>
<dbReference type="AlphaFoldDB" id="A0A9D1GKT3"/>
<evidence type="ECO:0000313" key="4">
    <source>
        <dbReference type="EMBL" id="HIT42977.1"/>
    </source>
</evidence>
<dbReference type="Gene3D" id="1.10.357.10">
    <property type="entry name" value="Tetracycline Repressor, domain 2"/>
    <property type="match status" value="1"/>
</dbReference>
<keyword evidence="1 2" id="KW-0238">DNA-binding</keyword>
<dbReference type="Proteomes" id="UP000886860">
    <property type="component" value="Unassembled WGS sequence"/>
</dbReference>
<feature type="DNA-binding region" description="H-T-H motif" evidence="2">
    <location>
        <begin position="26"/>
        <end position="45"/>
    </location>
</feature>
<evidence type="ECO:0000313" key="5">
    <source>
        <dbReference type="Proteomes" id="UP000886860"/>
    </source>
</evidence>
<evidence type="ECO:0000256" key="1">
    <source>
        <dbReference type="ARBA" id="ARBA00023125"/>
    </source>
</evidence>
<accession>A0A9D1GKT3</accession>
<dbReference type="EMBL" id="DVKS01000215">
    <property type="protein sequence ID" value="HIT42977.1"/>
    <property type="molecule type" value="Genomic_DNA"/>
</dbReference>
<sequence length="47" mass="5378">MPADMKAIIAQAFKELAQQKSIDKITVKSLIEACGISRQTFYYHFQD</sequence>
<dbReference type="InterPro" id="IPR009057">
    <property type="entry name" value="Homeodomain-like_sf"/>
</dbReference>
<comment type="caution">
    <text evidence="4">The sequence shown here is derived from an EMBL/GenBank/DDBJ whole genome shotgun (WGS) entry which is preliminary data.</text>
</comment>
<dbReference type="GO" id="GO:0003677">
    <property type="term" value="F:DNA binding"/>
    <property type="evidence" value="ECO:0007669"/>
    <property type="project" value="UniProtKB-UniRule"/>
</dbReference>
<dbReference type="Pfam" id="PF00440">
    <property type="entry name" value="TetR_N"/>
    <property type="match status" value="1"/>
</dbReference>
<name>A0A9D1GKT3_9FIRM</name>
<feature type="domain" description="HTH tetR-type" evidence="3">
    <location>
        <begin position="3"/>
        <end position="47"/>
    </location>
</feature>
<reference evidence="4" key="1">
    <citation type="submission" date="2020-10" db="EMBL/GenBank/DDBJ databases">
        <authorList>
            <person name="Gilroy R."/>
        </authorList>
    </citation>
    <scope>NUCLEOTIDE SEQUENCE</scope>
    <source>
        <strain evidence="4">CHK123-3438</strain>
    </source>
</reference>
<dbReference type="InterPro" id="IPR001647">
    <property type="entry name" value="HTH_TetR"/>
</dbReference>
<dbReference type="PROSITE" id="PS50977">
    <property type="entry name" value="HTH_TETR_2"/>
    <property type="match status" value="1"/>
</dbReference>
<protein>
    <submittedName>
        <fullName evidence="4">TetR family transcriptional regulator</fullName>
    </submittedName>
</protein>
<evidence type="ECO:0000259" key="3">
    <source>
        <dbReference type="PROSITE" id="PS50977"/>
    </source>
</evidence>
<feature type="non-terminal residue" evidence="4">
    <location>
        <position position="47"/>
    </location>
</feature>
<proteinExistence type="predicted"/>
<gene>
    <name evidence="4" type="ORF">IAB60_12945</name>
</gene>